<evidence type="ECO:0000313" key="1">
    <source>
        <dbReference type="EMBL" id="KTT68814.1"/>
    </source>
</evidence>
<dbReference type="Proteomes" id="UP000072867">
    <property type="component" value="Unassembled WGS sequence"/>
</dbReference>
<sequence>MTSLLDNGLLVLTGGGFTLVGQHMLAWMKSRGDMHRVDRDADLKLDSQRDKLTMDLLAQARLEMASLRAEVADLRPLQLRVAHLEEALDHVYALLHADGPEEERAAHRRARAFLKRMRPEVGDLRNIAQAADSARALVRRMEEE</sequence>
<dbReference type="RefSeq" id="WP_058733865.1">
    <property type="nucleotide sequence ID" value="NZ_LDTD01000086.1"/>
</dbReference>
<dbReference type="AlphaFoldDB" id="A0A147HV79"/>
<gene>
    <name evidence="1" type="ORF">NS319_12315</name>
</gene>
<protein>
    <submittedName>
        <fullName evidence="1">Uncharacterized protein</fullName>
    </submittedName>
</protein>
<organism evidence="1 2">
    <name type="scientific">Sphingomonas sanguinis</name>
    <dbReference type="NCBI Taxonomy" id="33051"/>
    <lineage>
        <taxon>Bacteria</taxon>
        <taxon>Pseudomonadati</taxon>
        <taxon>Pseudomonadota</taxon>
        <taxon>Alphaproteobacteria</taxon>
        <taxon>Sphingomonadales</taxon>
        <taxon>Sphingomonadaceae</taxon>
        <taxon>Sphingomonas</taxon>
    </lineage>
</organism>
<reference evidence="1 2" key="1">
    <citation type="journal article" date="2016" name="Front. Microbiol.">
        <title>Genomic Resource of Rice Seed Associated Bacteria.</title>
        <authorList>
            <person name="Midha S."/>
            <person name="Bansal K."/>
            <person name="Sharma S."/>
            <person name="Kumar N."/>
            <person name="Patil P.P."/>
            <person name="Chaudhry V."/>
            <person name="Patil P.B."/>
        </authorList>
    </citation>
    <scope>NUCLEOTIDE SEQUENCE [LARGE SCALE GENOMIC DNA]</scope>
    <source>
        <strain evidence="1 2">NS319</strain>
    </source>
</reference>
<dbReference type="EMBL" id="LDTD01000086">
    <property type="protein sequence ID" value="KTT68814.1"/>
    <property type="molecule type" value="Genomic_DNA"/>
</dbReference>
<proteinExistence type="predicted"/>
<evidence type="ECO:0000313" key="2">
    <source>
        <dbReference type="Proteomes" id="UP000072867"/>
    </source>
</evidence>
<dbReference type="PATRIC" id="fig|33051.3.peg.3700"/>
<accession>A0A147HV79</accession>
<name>A0A147HV79_9SPHN</name>
<comment type="caution">
    <text evidence="1">The sequence shown here is derived from an EMBL/GenBank/DDBJ whole genome shotgun (WGS) entry which is preliminary data.</text>
</comment>